<dbReference type="Pfam" id="PF00389">
    <property type="entry name" value="2-Hacid_dh"/>
    <property type="match status" value="1"/>
</dbReference>
<comment type="similarity">
    <text evidence="1 4">Belongs to the D-isomer specific 2-hydroxyacid dehydrogenase family.</text>
</comment>
<dbReference type="InterPro" id="IPR050418">
    <property type="entry name" value="D-iso_2-hydroxyacid_DH_PdxB"/>
</dbReference>
<dbReference type="Gene3D" id="3.40.50.720">
    <property type="entry name" value="NAD(P)-binding Rossmann-like Domain"/>
    <property type="match status" value="2"/>
</dbReference>
<accession>A0A0A3J7F6</accession>
<dbReference type="InterPro" id="IPR029753">
    <property type="entry name" value="D-isomer_DH_CS"/>
</dbReference>
<dbReference type="InterPro" id="IPR036291">
    <property type="entry name" value="NAD(P)-bd_dom_sf"/>
</dbReference>
<evidence type="ECO:0000259" key="6">
    <source>
        <dbReference type="Pfam" id="PF02826"/>
    </source>
</evidence>
<dbReference type="GO" id="GO:0051287">
    <property type="term" value="F:NAD binding"/>
    <property type="evidence" value="ECO:0007669"/>
    <property type="project" value="InterPro"/>
</dbReference>
<dbReference type="PROSITE" id="PS00671">
    <property type="entry name" value="D_2_HYDROXYACID_DH_3"/>
    <property type="match status" value="1"/>
</dbReference>
<dbReference type="GO" id="GO:0016616">
    <property type="term" value="F:oxidoreductase activity, acting on the CH-OH group of donors, NAD or NADP as acceptor"/>
    <property type="evidence" value="ECO:0007669"/>
    <property type="project" value="InterPro"/>
</dbReference>
<dbReference type="RefSeq" id="WP_036174717.1">
    <property type="nucleotide sequence ID" value="NZ_AVCZ01000010.1"/>
</dbReference>
<name>A0A0A3J7F6_9BACL</name>
<organism evidence="7 8">
    <name type="scientific">Ureibacillus massiliensis 4400831 = CIP 108448 = CCUG 49529</name>
    <dbReference type="NCBI Taxonomy" id="1211035"/>
    <lineage>
        <taxon>Bacteria</taxon>
        <taxon>Bacillati</taxon>
        <taxon>Bacillota</taxon>
        <taxon>Bacilli</taxon>
        <taxon>Bacillales</taxon>
        <taxon>Caryophanaceae</taxon>
        <taxon>Ureibacillus</taxon>
    </lineage>
</organism>
<dbReference type="Proteomes" id="UP000030595">
    <property type="component" value="Unassembled WGS sequence"/>
</dbReference>
<gene>
    <name evidence="7" type="ORF">CD30_07600</name>
</gene>
<reference evidence="7 8" key="1">
    <citation type="submission" date="2014-02" db="EMBL/GenBank/DDBJ databases">
        <title>Draft genome sequence of Lysinibacillus massiliensis CCUG 49529.</title>
        <authorList>
            <person name="Zhang F."/>
            <person name="Wang G."/>
            <person name="Zhang L."/>
        </authorList>
    </citation>
    <scope>NUCLEOTIDE SEQUENCE [LARGE SCALE GENOMIC DNA]</scope>
    <source>
        <strain evidence="7 8">CCUG 49529</strain>
    </source>
</reference>
<dbReference type="InterPro" id="IPR006140">
    <property type="entry name" value="D-isomer_DH_NAD-bd"/>
</dbReference>
<evidence type="ECO:0000259" key="5">
    <source>
        <dbReference type="Pfam" id="PF00389"/>
    </source>
</evidence>
<evidence type="ECO:0000313" key="8">
    <source>
        <dbReference type="Proteomes" id="UP000030595"/>
    </source>
</evidence>
<sequence length="318" mass="35753">MFKVVLTDYEFETLEFEQRVLDESGLKINFVSAQCKSEDEVIEVAKDADAIINQYAPLSERVLRSLTKCKVISRYGVGVDTIDLNIAKELGIKVCNVPDYGIEEVSNHTLALLMAWTRKVIELNNAVKNGIWNFNVGKPIYRFENRTFAIFGFGRIPRRVIEKIQPLGLTLIGYDPFVSAEEMAKYGVRKVELDEAIKLGDILSFHVPLVEQTMHLLNKERLTQLKDGVFIINTARGPIIETEALIQGLKSKKIAGAALDVIEHEPIEAGHELLTFDNVYLTPHSAFYSEEAIEELRTKATKNVVDVLAGQQPTYVVV</sequence>
<keyword evidence="2 4" id="KW-0560">Oxidoreductase</keyword>
<keyword evidence="8" id="KW-1185">Reference proteome</keyword>
<evidence type="ECO:0000313" key="7">
    <source>
        <dbReference type="EMBL" id="KGR91123.1"/>
    </source>
</evidence>
<comment type="caution">
    <text evidence="7">The sequence shown here is derived from an EMBL/GenBank/DDBJ whole genome shotgun (WGS) entry which is preliminary data.</text>
</comment>
<feature type="domain" description="D-isomer specific 2-hydroxyacid dehydrogenase catalytic" evidence="5">
    <location>
        <begin position="19"/>
        <end position="317"/>
    </location>
</feature>
<dbReference type="GO" id="GO:0003714">
    <property type="term" value="F:transcription corepressor activity"/>
    <property type="evidence" value="ECO:0007669"/>
    <property type="project" value="InterPro"/>
</dbReference>
<dbReference type="Pfam" id="PF02826">
    <property type="entry name" value="2-Hacid_dh_C"/>
    <property type="match status" value="1"/>
</dbReference>
<proteinExistence type="inferred from homology"/>
<dbReference type="SUPFAM" id="SSF52283">
    <property type="entry name" value="Formate/glycerate dehydrogenase catalytic domain-like"/>
    <property type="match status" value="1"/>
</dbReference>
<dbReference type="AlphaFoldDB" id="A0A0A3J7F6"/>
<evidence type="ECO:0000256" key="4">
    <source>
        <dbReference type="RuleBase" id="RU003719"/>
    </source>
</evidence>
<protein>
    <submittedName>
        <fullName evidence="7">2-hydroxyacid dehydrogenase</fullName>
    </submittedName>
</protein>
<dbReference type="InterPro" id="IPR043322">
    <property type="entry name" value="CtBP"/>
</dbReference>
<evidence type="ECO:0000256" key="1">
    <source>
        <dbReference type="ARBA" id="ARBA00005854"/>
    </source>
</evidence>
<dbReference type="InterPro" id="IPR006139">
    <property type="entry name" value="D-isomer_2_OHA_DH_cat_dom"/>
</dbReference>
<evidence type="ECO:0000256" key="2">
    <source>
        <dbReference type="ARBA" id="ARBA00023002"/>
    </source>
</evidence>
<dbReference type="PANTHER" id="PTHR43761">
    <property type="entry name" value="D-ISOMER SPECIFIC 2-HYDROXYACID DEHYDROGENASE FAMILY PROTEIN (AFU_ORTHOLOGUE AFUA_1G13630)"/>
    <property type="match status" value="1"/>
</dbReference>
<feature type="domain" description="D-isomer specific 2-hydroxyacid dehydrogenase NAD-binding" evidence="6">
    <location>
        <begin position="110"/>
        <end position="286"/>
    </location>
</feature>
<dbReference type="EMBL" id="JPVQ01000010">
    <property type="protein sequence ID" value="KGR91123.1"/>
    <property type="molecule type" value="Genomic_DNA"/>
</dbReference>
<dbReference type="CDD" id="cd05299">
    <property type="entry name" value="CtBP_dh"/>
    <property type="match status" value="1"/>
</dbReference>
<dbReference type="PANTHER" id="PTHR43761:SF1">
    <property type="entry name" value="D-ISOMER SPECIFIC 2-HYDROXYACID DEHYDROGENASE CATALYTIC DOMAIN-CONTAINING PROTEIN-RELATED"/>
    <property type="match status" value="1"/>
</dbReference>
<dbReference type="eggNOG" id="COG0111">
    <property type="taxonomic scope" value="Bacteria"/>
</dbReference>
<keyword evidence="3" id="KW-0520">NAD</keyword>
<evidence type="ECO:0000256" key="3">
    <source>
        <dbReference type="ARBA" id="ARBA00023027"/>
    </source>
</evidence>
<dbReference type="SUPFAM" id="SSF51735">
    <property type="entry name" value="NAD(P)-binding Rossmann-fold domains"/>
    <property type="match status" value="1"/>
</dbReference>